<evidence type="ECO:0000256" key="6">
    <source>
        <dbReference type="ARBA" id="ARBA00034496"/>
    </source>
</evidence>
<evidence type="ECO:0000313" key="8">
    <source>
        <dbReference type="Proteomes" id="UP000012019"/>
    </source>
</evidence>
<dbReference type="PANTHER" id="PTHR47366">
    <property type="entry name" value="TWO-ON-TWO HEMOGLOBIN-3"/>
    <property type="match status" value="1"/>
</dbReference>
<evidence type="ECO:0000256" key="4">
    <source>
        <dbReference type="ARBA" id="ARBA00022723"/>
    </source>
</evidence>
<dbReference type="PATRIC" id="fig|1286106.3.peg.2240"/>
<protein>
    <submittedName>
        <fullName evidence="7">Globin</fullName>
    </submittedName>
</protein>
<proteinExistence type="inferred from homology"/>
<dbReference type="GO" id="GO:0019825">
    <property type="term" value="F:oxygen binding"/>
    <property type="evidence" value="ECO:0007669"/>
    <property type="project" value="InterPro"/>
</dbReference>
<evidence type="ECO:0000313" key="7">
    <source>
        <dbReference type="EMBL" id="EMR12278.1"/>
    </source>
</evidence>
<dbReference type="EMBL" id="APHR01000062">
    <property type="protein sequence ID" value="EMR12278.1"/>
    <property type="molecule type" value="Genomic_DNA"/>
</dbReference>
<dbReference type="STRING" id="1286106.MPL1_11203"/>
<keyword evidence="5" id="KW-0408">Iron</keyword>
<dbReference type="InterPro" id="IPR012292">
    <property type="entry name" value="Globin/Proto"/>
</dbReference>
<dbReference type="Proteomes" id="UP000012019">
    <property type="component" value="Unassembled WGS sequence"/>
</dbReference>
<keyword evidence="8" id="KW-1185">Reference proteome</keyword>
<gene>
    <name evidence="7" type="ORF">MPL1_11203</name>
</gene>
<comment type="cofactor">
    <cofactor evidence="1">
        <name>heme</name>
        <dbReference type="ChEBI" id="CHEBI:30413"/>
    </cofactor>
</comment>
<name>M7NU54_9GAMM</name>
<dbReference type="SUPFAM" id="SSF46458">
    <property type="entry name" value="Globin-like"/>
    <property type="match status" value="1"/>
</dbReference>
<dbReference type="OrthoDB" id="9790913at2"/>
<dbReference type="RefSeq" id="WP_009727195.1">
    <property type="nucleotide sequence ID" value="NZ_APHR01000062.1"/>
</dbReference>
<evidence type="ECO:0000256" key="2">
    <source>
        <dbReference type="ARBA" id="ARBA00022448"/>
    </source>
</evidence>
<dbReference type="InterPro" id="IPR001486">
    <property type="entry name" value="Hemoglobin_trunc"/>
</dbReference>
<comment type="similarity">
    <text evidence="6">Belongs to the truncated hemoglobin family. Group II subfamily.</text>
</comment>
<keyword evidence="3" id="KW-0349">Heme</keyword>
<dbReference type="GO" id="GO:0046872">
    <property type="term" value="F:metal ion binding"/>
    <property type="evidence" value="ECO:0007669"/>
    <property type="project" value="UniProtKB-KW"/>
</dbReference>
<dbReference type="GO" id="GO:0005344">
    <property type="term" value="F:oxygen carrier activity"/>
    <property type="evidence" value="ECO:0007669"/>
    <property type="project" value="InterPro"/>
</dbReference>
<sequence length="131" mass="14711">MPAQQHASIYQQMGGAEGVRAFVETFCQTIETTEVGRPVLLLHLRGHGMAHARMEQFNFFSGLFGGPRLYAEKWGHSNVRQIHAHVQLGEAEVSAWLSCMAITLDKLDYPAALKQQLMDNFTPMARLLINQ</sequence>
<dbReference type="InterPro" id="IPR019795">
    <property type="entry name" value="Globin_bac-like_CS"/>
</dbReference>
<dbReference type="GO" id="GO:0020037">
    <property type="term" value="F:heme binding"/>
    <property type="evidence" value="ECO:0007669"/>
    <property type="project" value="InterPro"/>
</dbReference>
<keyword evidence="4" id="KW-0479">Metal-binding</keyword>
<evidence type="ECO:0000256" key="3">
    <source>
        <dbReference type="ARBA" id="ARBA00022617"/>
    </source>
</evidence>
<comment type="caution">
    <text evidence="7">The sequence shown here is derived from an EMBL/GenBank/DDBJ whole genome shotgun (WGS) entry which is preliminary data.</text>
</comment>
<reference evidence="7 8" key="1">
    <citation type="journal article" date="2013" name="Genome Announc.">
        <title>Draft Genome Sequence of Methylophaga lonarensis MPLT, a Haloalkaliphilic (Non-Methane-Utilizing) Methylotroph.</title>
        <authorList>
            <person name="Shetty S.A."/>
            <person name="Marathe N.P."/>
            <person name="Munot H."/>
            <person name="Antony C.P."/>
            <person name="Dhotre D.P."/>
            <person name="Murrell J.C."/>
            <person name="Shouche Y.S."/>
        </authorList>
    </citation>
    <scope>NUCLEOTIDE SEQUENCE [LARGE SCALE GENOMIC DNA]</scope>
    <source>
        <strain evidence="7 8">MPL</strain>
    </source>
</reference>
<evidence type="ECO:0000256" key="5">
    <source>
        <dbReference type="ARBA" id="ARBA00023004"/>
    </source>
</evidence>
<dbReference type="InterPro" id="IPR044203">
    <property type="entry name" value="GlbO/GLB3-like"/>
</dbReference>
<dbReference type="PROSITE" id="PS01213">
    <property type="entry name" value="GLOBIN_FAM_2"/>
    <property type="match status" value="1"/>
</dbReference>
<dbReference type="Gene3D" id="1.10.490.10">
    <property type="entry name" value="Globins"/>
    <property type="match status" value="1"/>
</dbReference>
<dbReference type="PANTHER" id="PTHR47366:SF1">
    <property type="entry name" value="TWO-ON-TWO HEMOGLOBIN-3"/>
    <property type="match status" value="1"/>
</dbReference>
<accession>M7NU54</accession>
<dbReference type="AlphaFoldDB" id="M7NU54"/>
<keyword evidence="2" id="KW-0813">Transport</keyword>
<dbReference type="Pfam" id="PF01152">
    <property type="entry name" value="Bac_globin"/>
    <property type="match status" value="1"/>
</dbReference>
<dbReference type="eggNOG" id="COG2346">
    <property type="taxonomic scope" value="Bacteria"/>
</dbReference>
<dbReference type="InterPro" id="IPR009050">
    <property type="entry name" value="Globin-like_sf"/>
</dbReference>
<organism evidence="7 8">
    <name type="scientific">Methylophaga lonarensis MPL</name>
    <dbReference type="NCBI Taxonomy" id="1286106"/>
    <lineage>
        <taxon>Bacteria</taxon>
        <taxon>Pseudomonadati</taxon>
        <taxon>Pseudomonadota</taxon>
        <taxon>Gammaproteobacteria</taxon>
        <taxon>Thiotrichales</taxon>
        <taxon>Piscirickettsiaceae</taxon>
        <taxon>Methylophaga</taxon>
    </lineage>
</organism>
<evidence type="ECO:0000256" key="1">
    <source>
        <dbReference type="ARBA" id="ARBA00001971"/>
    </source>
</evidence>